<sequence length="141" mass="15673">MMVVTTDSLPGYEVRHVIGQVIVSVPRTRNPFSEGVKTLRGNFLHPRASDHLQRWRVSALTKLGASAELMGANAVLAMRFEHREVGLMWMEMCAYGTAVVVARLPHDPGPVDRWEREGRGPDVDDDEEDTAPIEGLPVREG</sequence>
<dbReference type="SUPFAM" id="SSF117782">
    <property type="entry name" value="YbjQ-like"/>
    <property type="match status" value="1"/>
</dbReference>
<keyword evidence="4" id="KW-1185">Reference proteome</keyword>
<dbReference type="PANTHER" id="PTHR34068">
    <property type="entry name" value="UPF0145 PROTEIN YBJQ"/>
    <property type="match status" value="1"/>
</dbReference>
<dbReference type="AlphaFoldDB" id="A0A810MVW8"/>
<dbReference type="PANTHER" id="PTHR34068:SF2">
    <property type="entry name" value="UPF0145 PROTEIN SCO3412"/>
    <property type="match status" value="1"/>
</dbReference>
<evidence type="ECO:0000313" key="4">
    <source>
        <dbReference type="Proteomes" id="UP000680866"/>
    </source>
</evidence>
<evidence type="ECO:0000313" key="3">
    <source>
        <dbReference type="EMBL" id="BCJ65321.1"/>
    </source>
</evidence>
<name>A0A810MVW8_9ACTN</name>
<protein>
    <submittedName>
        <fullName evidence="3">Uncharacterized protein</fullName>
    </submittedName>
</protein>
<dbReference type="Proteomes" id="UP000680866">
    <property type="component" value="Chromosome"/>
</dbReference>
<gene>
    <name evidence="3" type="ORF">Prubr_23420</name>
</gene>
<dbReference type="InterPro" id="IPR002765">
    <property type="entry name" value="UPF0145_YbjQ-like"/>
</dbReference>
<comment type="similarity">
    <text evidence="1">Belongs to the UPF0145 family.</text>
</comment>
<feature type="region of interest" description="Disordered" evidence="2">
    <location>
        <begin position="106"/>
        <end position="141"/>
    </location>
</feature>
<dbReference type="Gene3D" id="3.30.110.70">
    <property type="entry name" value="Hypothetical protein apc22750. Chain B"/>
    <property type="match status" value="1"/>
</dbReference>
<evidence type="ECO:0000256" key="2">
    <source>
        <dbReference type="SAM" id="MobiDB-lite"/>
    </source>
</evidence>
<organism evidence="3 4">
    <name type="scientific">Polymorphospora rubra</name>
    <dbReference type="NCBI Taxonomy" id="338584"/>
    <lineage>
        <taxon>Bacteria</taxon>
        <taxon>Bacillati</taxon>
        <taxon>Actinomycetota</taxon>
        <taxon>Actinomycetes</taxon>
        <taxon>Micromonosporales</taxon>
        <taxon>Micromonosporaceae</taxon>
        <taxon>Polymorphospora</taxon>
    </lineage>
</organism>
<evidence type="ECO:0000256" key="1">
    <source>
        <dbReference type="ARBA" id="ARBA00010751"/>
    </source>
</evidence>
<proteinExistence type="inferred from homology"/>
<feature type="compositionally biased region" description="Basic and acidic residues" evidence="2">
    <location>
        <begin position="106"/>
        <end position="122"/>
    </location>
</feature>
<dbReference type="EMBL" id="AP023359">
    <property type="protein sequence ID" value="BCJ65321.1"/>
    <property type="molecule type" value="Genomic_DNA"/>
</dbReference>
<dbReference type="InterPro" id="IPR035439">
    <property type="entry name" value="UPF0145_dom_sf"/>
</dbReference>
<accession>A0A810MVW8</accession>
<dbReference type="Pfam" id="PF01906">
    <property type="entry name" value="YbjQ_1"/>
    <property type="match status" value="1"/>
</dbReference>
<dbReference type="KEGG" id="pry:Prubr_23420"/>
<dbReference type="RefSeq" id="WP_212824711.1">
    <property type="nucleotide sequence ID" value="NZ_AP023359.1"/>
</dbReference>
<reference evidence="3" key="1">
    <citation type="submission" date="2020-08" db="EMBL/GenBank/DDBJ databases">
        <title>Whole genome shotgun sequence of Polymorphospora rubra NBRC 101157.</title>
        <authorList>
            <person name="Komaki H."/>
            <person name="Tamura T."/>
        </authorList>
    </citation>
    <scope>NUCLEOTIDE SEQUENCE</scope>
    <source>
        <strain evidence="3">NBRC 101157</strain>
    </source>
</reference>